<organism evidence="1 2">
    <name type="scientific">Capitella teleta</name>
    <name type="common">Polychaete worm</name>
    <dbReference type="NCBI Taxonomy" id="283909"/>
    <lineage>
        <taxon>Eukaryota</taxon>
        <taxon>Metazoa</taxon>
        <taxon>Spiralia</taxon>
        <taxon>Lophotrochozoa</taxon>
        <taxon>Annelida</taxon>
        <taxon>Polychaeta</taxon>
        <taxon>Sedentaria</taxon>
        <taxon>Scolecida</taxon>
        <taxon>Capitellidae</taxon>
        <taxon>Capitella</taxon>
    </lineage>
</organism>
<evidence type="ECO:0000313" key="2">
    <source>
        <dbReference type="Proteomes" id="UP000014760"/>
    </source>
</evidence>
<evidence type="ECO:0000313" key="1">
    <source>
        <dbReference type="EnsemblMetazoa" id="CapteP218538"/>
    </source>
</evidence>
<accession>X2ANI6</accession>
<dbReference type="EMBL" id="AMQN01015875">
    <property type="status" value="NOT_ANNOTATED_CDS"/>
    <property type="molecule type" value="Genomic_DNA"/>
</dbReference>
<protein>
    <submittedName>
        <fullName evidence="1">Uncharacterized protein</fullName>
    </submittedName>
</protein>
<sequence length="127" mass="14456">MVGGTVNKDTHRYIIQRISNFVEMLCDWMVSCHKRNLIRGSCCILGVLEKSLLSVLVCFEFGLSKQISGVDLRNFRLRIVGETQGIEDGIRFVQCGDGLVRVVEMIVEFDTSVETFQIIVECKFVYL</sequence>
<dbReference type="Proteomes" id="UP000014760">
    <property type="component" value="Unassembled WGS sequence"/>
</dbReference>
<reference evidence="2" key="2">
    <citation type="journal article" date="2013" name="Nature">
        <title>Insights into bilaterian evolution from three spiralian genomes.</title>
        <authorList>
            <person name="Simakov O."/>
            <person name="Marletaz F."/>
            <person name="Cho S.J."/>
            <person name="Edsinger-Gonzales E."/>
            <person name="Havlak P."/>
            <person name="Hellsten U."/>
            <person name="Kuo D.H."/>
            <person name="Larsson T."/>
            <person name="Lv J."/>
            <person name="Arendt D."/>
            <person name="Savage R."/>
            <person name="Osoegawa K."/>
            <person name="de Jong P."/>
            <person name="Grimwood J."/>
            <person name="Chapman J.A."/>
            <person name="Shapiro H."/>
            <person name="Aerts A."/>
            <person name="Otillar R.P."/>
            <person name="Terry A.Y."/>
            <person name="Boore J.L."/>
            <person name="Grigoriev I.V."/>
            <person name="Lindberg D.R."/>
            <person name="Seaver E.C."/>
            <person name="Weisblat D.A."/>
            <person name="Putnam N.H."/>
            <person name="Rokhsar D.S."/>
        </authorList>
    </citation>
    <scope>NUCLEOTIDE SEQUENCE</scope>
    <source>
        <strain evidence="2">I ESC-2004</strain>
    </source>
</reference>
<dbReference type="AlphaFoldDB" id="X2ANI6"/>
<keyword evidence="2" id="KW-1185">Reference proteome</keyword>
<reference evidence="2" key="1">
    <citation type="submission" date="2012-12" db="EMBL/GenBank/DDBJ databases">
        <authorList>
            <person name="Hellsten U."/>
            <person name="Grimwood J."/>
            <person name="Chapman J.A."/>
            <person name="Shapiro H."/>
            <person name="Aerts A."/>
            <person name="Otillar R.P."/>
            <person name="Terry A.Y."/>
            <person name="Boore J.L."/>
            <person name="Simakov O."/>
            <person name="Marletaz F."/>
            <person name="Cho S.-J."/>
            <person name="Edsinger-Gonzales E."/>
            <person name="Havlak P."/>
            <person name="Kuo D.-H."/>
            <person name="Larsson T."/>
            <person name="Lv J."/>
            <person name="Arendt D."/>
            <person name="Savage R."/>
            <person name="Osoegawa K."/>
            <person name="de Jong P."/>
            <person name="Lindberg D.R."/>
            <person name="Seaver E.C."/>
            <person name="Weisblat D.A."/>
            <person name="Putnam N.H."/>
            <person name="Grigoriev I.V."/>
            <person name="Rokhsar D.S."/>
        </authorList>
    </citation>
    <scope>NUCLEOTIDE SEQUENCE</scope>
    <source>
        <strain evidence="2">I ESC-2004</strain>
    </source>
</reference>
<name>X2ANI6_CAPTE</name>
<proteinExistence type="predicted"/>
<dbReference type="HOGENOM" id="CLU_1972588_0_0_1"/>
<dbReference type="EnsemblMetazoa" id="CapteT218538">
    <property type="protein sequence ID" value="CapteP218538"/>
    <property type="gene ID" value="CapteG218538"/>
</dbReference>
<reference evidence="1" key="3">
    <citation type="submission" date="2015-06" db="UniProtKB">
        <authorList>
            <consortium name="EnsemblMetazoa"/>
        </authorList>
    </citation>
    <scope>IDENTIFICATION</scope>
</reference>